<protein>
    <recommendedName>
        <fullName evidence="9">Zn(2)-C6 fungal-type domain-containing protein</fullName>
    </recommendedName>
</protein>
<feature type="compositionally biased region" description="Polar residues" evidence="8">
    <location>
        <begin position="81"/>
        <end position="95"/>
    </location>
</feature>
<name>A0AAN7AMM1_9PEZI</name>
<dbReference type="SUPFAM" id="SSF57701">
    <property type="entry name" value="Zn2/Cys6 DNA-binding domain"/>
    <property type="match status" value="1"/>
</dbReference>
<feature type="region of interest" description="Disordered" evidence="8">
    <location>
        <begin position="383"/>
        <end position="404"/>
    </location>
</feature>
<gene>
    <name evidence="10" type="ORF">QBC35DRAFT_448250</name>
</gene>
<evidence type="ECO:0000256" key="2">
    <source>
        <dbReference type="ARBA" id="ARBA00022723"/>
    </source>
</evidence>
<evidence type="ECO:0000256" key="7">
    <source>
        <dbReference type="ARBA" id="ARBA00023242"/>
    </source>
</evidence>
<organism evidence="10 11">
    <name type="scientific">Podospora australis</name>
    <dbReference type="NCBI Taxonomy" id="1536484"/>
    <lineage>
        <taxon>Eukaryota</taxon>
        <taxon>Fungi</taxon>
        <taxon>Dikarya</taxon>
        <taxon>Ascomycota</taxon>
        <taxon>Pezizomycotina</taxon>
        <taxon>Sordariomycetes</taxon>
        <taxon>Sordariomycetidae</taxon>
        <taxon>Sordariales</taxon>
        <taxon>Podosporaceae</taxon>
        <taxon>Podospora</taxon>
    </lineage>
</organism>
<feature type="compositionally biased region" description="Polar residues" evidence="8">
    <location>
        <begin position="390"/>
        <end position="399"/>
    </location>
</feature>
<feature type="compositionally biased region" description="Polar residues" evidence="8">
    <location>
        <begin position="61"/>
        <end position="73"/>
    </location>
</feature>
<dbReference type="GO" id="GO:0003677">
    <property type="term" value="F:DNA binding"/>
    <property type="evidence" value="ECO:0007669"/>
    <property type="project" value="UniProtKB-KW"/>
</dbReference>
<dbReference type="GO" id="GO:0005634">
    <property type="term" value="C:nucleus"/>
    <property type="evidence" value="ECO:0007669"/>
    <property type="project" value="UniProtKB-SubCell"/>
</dbReference>
<feature type="compositionally biased region" description="Polar residues" evidence="8">
    <location>
        <begin position="512"/>
        <end position="527"/>
    </location>
</feature>
<dbReference type="GO" id="GO:0000981">
    <property type="term" value="F:DNA-binding transcription factor activity, RNA polymerase II-specific"/>
    <property type="evidence" value="ECO:0007669"/>
    <property type="project" value="InterPro"/>
</dbReference>
<comment type="caution">
    <text evidence="10">The sequence shown here is derived from an EMBL/GenBank/DDBJ whole genome shotgun (WGS) entry which is preliminary data.</text>
</comment>
<evidence type="ECO:0000256" key="3">
    <source>
        <dbReference type="ARBA" id="ARBA00022833"/>
    </source>
</evidence>
<keyword evidence="3" id="KW-0862">Zinc</keyword>
<feature type="region of interest" description="Disordered" evidence="8">
    <location>
        <begin position="442"/>
        <end position="536"/>
    </location>
</feature>
<feature type="compositionally biased region" description="Polar residues" evidence="8">
    <location>
        <begin position="259"/>
        <end position="276"/>
    </location>
</feature>
<feature type="region of interest" description="Disordered" evidence="8">
    <location>
        <begin position="418"/>
        <end position="437"/>
    </location>
</feature>
<evidence type="ECO:0000313" key="11">
    <source>
        <dbReference type="Proteomes" id="UP001302126"/>
    </source>
</evidence>
<keyword evidence="4" id="KW-0805">Transcription regulation</keyword>
<proteinExistence type="predicted"/>
<evidence type="ECO:0000256" key="5">
    <source>
        <dbReference type="ARBA" id="ARBA00023125"/>
    </source>
</evidence>
<dbReference type="Proteomes" id="UP001302126">
    <property type="component" value="Unassembled WGS sequence"/>
</dbReference>
<sequence>MGIVSCLEPRFSAAIPDTPPEALTPDSLSHSSRQSEERSWNPSGPPSPPMSHYDPAVKANDMSSSSHRGSPETQGRREVVTDQNAPRQQLPSLSSIFGPPSQIRPFPSPLSDRPGTYPQTSSPLDRPPLLGSAGSSLERPYSSSSYFPTSTTPIAAQPRSVLDPRYSDRPQIPPLSRAFPGPLSPRTRDEPQRTDSRRELTSGGQWSVQQEASREYSLGSRGEQQQQQQQYRPAERYPTAHYSGASRDEGRASDYRDQLTPQSATSHGPPTPTAISVPSEAVPSKDGLGPKIWTGTHFLPRFVRAAEVPGEGLCYFYDDGSHCKTVIDGEAVNAHWGVTKAGKPRKRLAIACVTCREKKIKCDPDYPRCVQCEKFGRVCKFKNAPRGGHNASSPSTPSNEAEERRMGTAIRPLLDYARPSSHNVSSPSTPSIEAQERRMGGVIRPLSDYAPSIEAEDRRLGTSIRPLPDYTRPSSHSSGSVSPRTTLRHDSPEMPTSAPAKRARLGYEHYSPTASVASTRSPLTSTPEGPRPAIPWRQADSLPRIHEDMLYRAWQADQYVMALDL</sequence>
<dbReference type="InterPro" id="IPR001138">
    <property type="entry name" value="Zn2Cys6_DnaBD"/>
</dbReference>
<feature type="compositionally biased region" description="Low complexity" evidence="8">
    <location>
        <begin position="135"/>
        <end position="153"/>
    </location>
</feature>
<dbReference type="GO" id="GO:0008270">
    <property type="term" value="F:zinc ion binding"/>
    <property type="evidence" value="ECO:0007669"/>
    <property type="project" value="InterPro"/>
</dbReference>
<dbReference type="Gene3D" id="4.10.240.10">
    <property type="entry name" value="Zn(2)-C6 fungal-type DNA-binding domain"/>
    <property type="match status" value="1"/>
</dbReference>
<feature type="domain" description="Zn(2)-C6 fungal-type" evidence="9">
    <location>
        <begin position="351"/>
        <end position="381"/>
    </location>
</feature>
<dbReference type="PROSITE" id="PS50048">
    <property type="entry name" value="ZN2_CY6_FUNGAL_2"/>
    <property type="match status" value="1"/>
</dbReference>
<evidence type="ECO:0000313" key="10">
    <source>
        <dbReference type="EMBL" id="KAK4191692.1"/>
    </source>
</evidence>
<reference evidence="10" key="1">
    <citation type="journal article" date="2023" name="Mol. Phylogenet. Evol.">
        <title>Genome-scale phylogeny and comparative genomics of the fungal order Sordariales.</title>
        <authorList>
            <person name="Hensen N."/>
            <person name="Bonometti L."/>
            <person name="Westerberg I."/>
            <person name="Brannstrom I.O."/>
            <person name="Guillou S."/>
            <person name="Cros-Aarteil S."/>
            <person name="Calhoun S."/>
            <person name="Haridas S."/>
            <person name="Kuo A."/>
            <person name="Mondo S."/>
            <person name="Pangilinan J."/>
            <person name="Riley R."/>
            <person name="LaButti K."/>
            <person name="Andreopoulos B."/>
            <person name="Lipzen A."/>
            <person name="Chen C."/>
            <person name="Yan M."/>
            <person name="Daum C."/>
            <person name="Ng V."/>
            <person name="Clum A."/>
            <person name="Steindorff A."/>
            <person name="Ohm R.A."/>
            <person name="Martin F."/>
            <person name="Silar P."/>
            <person name="Natvig D.O."/>
            <person name="Lalanne C."/>
            <person name="Gautier V."/>
            <person name="Ament-Velasquez S.L."/>
            <person name="Kruys A."/>
            <person name="Hutchinson M.I."/>
            <person name="Powell A.J."/>
            <person name="Barry K."/>
            <person name="Miller A.N."/>
            <person name="Grigoriev I.V."/>
            <person name="Debuchy R."/>
            <person name="Gladieux P."/>
            <person name="Hiltunen Thoren M."/>
            <person name="Johannesson H."/>
        </authorList>
    </citation>
    <scope>NUCLEOTIDE SEQUENCE</scope>
    <source>
        <strain evidence="10">PSN309</strain>
    </source>
</reference>
<evidence type="ECO:0000256" key="1">
    <source>
        <dbReference type="ARBA" id="ARBA00004123"/>
    </source>
</evidence>
<feature type="compositionally biased region" description="Basic and acidic residues" evidence="8">
    <location>
        <begin position="186"/>
        <end position="200"/>
    </location>
</feature>
<comment type="subcellular location">
    <subcellularLocation>
        <location evidence="1">Nucleus</location>
    </subcellularLocation>
</comment>
<dbReference type="Pfam" id="PF00172">
    <property type="entry name" value="Zn_clus"/>
    <property type="match status" value="1"/>
</dbReference>
<dbReference type="InterPro" id="IPR036864">
    <property type="entry name" value="Zn2-C6_fun-type_DNA-bd_sf"/>
</dbReference>
<dbReference type="InterPro" id="IPR051615">
    <property type="entry name" value="Transcr_Regulatory_Elem"/>
</dbReference>
<keyword evidence="5" id="KW-0238">DNA-binding</keyword>
<reference evidence="10" key="2">
    <citation type="submission" date="2023-05" db="EMBL/GenBank/DDBJ databases">
        <authorList>
            <consortium name="Lawrence Berkeley National Laboratory"/>
            <person name="Steindorff A."/>
            <person name="Hensen N."/>
            <person name="Bonometti L."/>
            <person name="Westerberg I."/>
            <person name="Brannstrom I.O."/>
            <person name="Guillou S."/>
            <person name="Cros-Aarteil S."/>
            <person name="Calhoun S."/>
            <person name="Haridas S."/>
            <person name="Kuo A."/>
            <person name="Mondo S."/>
            <person name="Pangilinan J."/>
            <person name="Riley R."/>
            <person name="Labutti K."/>
            <person name="Andreopoulos B."/>
            <person name="Lipzen A."/>
            <person name="Chen C."/>
            <person name="Yanf M."/>
            <person name="Daum C."/>
            <person name="Ng V."/>
            <person name="Clum A."/>
            <person name="Ohm R."/>
            <person name="Martin F."/>
            <person name="Silar P."/>
            <person name="Natvig D."/>
            <person name="Lalanne C."/>
            <person name="Gautier V."/>
            <person name="Ament-Velasquez S.L."/>
            <person name="Kruys A."/>
            <person name="Hutchinson M.I."/>
            <person name="Powell A.J."/>
            <person name="Barry K."/>
            <person name="Miller A.N."/>
            <person name="Grigoriev I.V."/>
            <person name="Debuchy R."/>
            <person name="Gladieux P."/>
            <person name="Thoren M.H."/>
            <person name="Johannesson H."/>
        </authorList>
    </citation>
    <scope>NUCLEOTIDE SEQUENCE</scope>
    <source>
        <strain evidence="10">PSN309</strain>
    </source>
</reference>
<evidence type="ECO:0000256" key="4">
    <source>
        <dbReference type="ARBA" id="ARBA00023015"/>
    </source>
</evidence>
<feature type="region of interest" description="Disordered" evidence="8">
    <location>
        <begin position="1"/>
        <end position="284"/>
    </location>
</feature>
<feature type="compositionally biased region" description="Basic and acidic residues" evidence="8">
    <location>
        <begin position="246"/>
        <end position="257"/>
    </location>
</feature>
<keyword evidence="7" id="KW-0539">Nucleus</keyword>
<keyword evidence="11" id="KW-1185">Reference proteome</keyword>
<evidence type="ECO:0000259" key="9">
    <source>
        <dbReference type="PROSITE" id="PS50048"/>
    </source>
</evidence>
<dbReference type="SMART" id="SM00066">
    <property type="entry name" value="GAL4"/>
    <property type="match status" value="1"/>
</dbReference>
<accession>A0AAN7AMM1</accession>
<dbReference type="PANTHER" id="PTHR31313:SF82">
    <property type="entry name" value="ACTIVATORY PROTEIN CHA4-RELATED"/>
    <property type="match status" value="1"/>
</dbReference>
<feature type="compositionally biased region" description="Polar residues" evidence="8">
    <location>
        <begin position="202"/>
        <end position="211"/>
    </location>
</feature>
<evidence type="ECO:0000256" key="8">
    <source>
        <dbReference type="SAM" id="MobiDB-lite"/>
    </source>
</evidence>
<keyword evidence="6" id="KW-0804">Transcription</keyword>
<dbReference type="CDD" id="cd00067">
    <property type="entry name" value="GAL4"/>
    <property type="match status" value="1"/>
</dbReference>
<dbReference type="PANTHER" id="PTHR31313">
    <property type="entry name" value="TY1 ENHANCER ACTIVATOR"/>
    <property type="match status" value="1"/>
</dbReference>
<evidence type="ECO:0000256" key="6">
    <source>
        <dbReference type="ARBA" id="ARBA00023163"/>
    </source>
</evidence>
<keyword evidence="2" id="KW-0479">Metal-binding</keyword>
<dbReference type="AlphaFoldDB" id="A0AAN7AMM1"/>
<dbReference type="PROSITE" id="PS00463">
    <property type="entry name" value="ZN2_CY6_FUNGAL_1"/>
    <property type="match status" value="1"/>
</dbReference>
<feature type="compositionally biased region" description="Low complexity" evidence="8">
    <location>
        <begin position="419"/>
        <end position="431"/>
    </location>
</feature>
<dbReference type="EMBL" id="MU864358">
    <property type="protein sequence ID" value="KAK4191692.1"/>
    <property type="molecule type" value="Genomic_DNA"/>
</dbReference>